<dbReference type="Proteomes" id="UP001175271">
    <property type="component" value="Unassembled WGS sequence"/>
</dbReference>
<organism evidence="2 3">
    <name type="scientific">Steinernema hermaphroditum</name>
    <dbReference type="NCBI Taxonomy" id="289476"/>
    <lineage>
        <taxon>Eukaryota</taxon>
        <taxon>Metazoa</taxon>
        <taxon>Ecdysozoa</taxon>
        <taxon>Nematoda</taxon>
        <taxon>Chromadorea</taxon>
        <taxon>Rhabditida</taxon>
        <taxon>Tylenchina</taxon>
        <taxon>Panagrolaimomorpha</taxon>
        <taxon>Strongyloidoidea</taxon>
        <taxon>Steinernematidae</taxon>
        <taxon>Steinernema</taxon>
    </lineage>
</organism>
<evidence type="ECO:0000313" key="3">
    <source>
        <dbReference type="Proteomes" id="UP001175271"/>
    </source>
</evidence>
<gene>
    <name evidence="2" type="ORF">QR680_016273</name>
</gene>
<evidence type="ECO:0000313" key="2">
    <source>
        <dbReference type="EMBL" id="KAK0402324.1"/>
    </source>
</evidence>
<proteinExistence type="predicted"/>
<sequence>MYLVAEPTTPSTSTDMISLIQSINFFFLASYLFLFAILVVALGFFSYTMSMRLRRKVAELNDCMPYEDEASVTEVKQAPPV</sequence>
<name>A0AA39HCT9_9BILA</name>
<dbReference type="EMBL" id="JAUCMV010000004">
    <property type="protein sequence ID" value="KAK0402324.1"/>
    <property type="molecule type" value="Genomic_DNA"/>
</dbReference>
<comment type="caution">
    <text evidence="2">The sequence shown here is derived from an EMBL/GenBank/DDBJ whole genome shotgun (WGS) entry which is preliminary data.</text>
</comment>
<evidence type="ECO:0000256" key="1">
    <source>
        <dbReference type="SAM" id="Phobius"/>
    </source>
</evidence>
<keyword evidence="1" id="KW-0472">Membrane</keyword>
<keyword evidence="3" id="KW-1185">Reference proteome</keyword>
<keyword evidence="1" id="KW-1133">Transmembrane helix</keyword>
<keyword evidence="1" id="KW-0812">Transmembrane</keyword>
<reference evidence="2" key="1">
    <citation type="submission" date="2023-06" db="EMBL/GenBank/DDBJ databases">
        <title>Genomic analysis of the entomopathogenic nematode Steinernema hermaphroditum.</title>
        <authorList>
            <person name="Schwarz E.M."/>
            <person name="Heppert J.K."/>
            <person name="Baniya A."/>
            <person name="Schwartz H.T."/>
            <person name="Tan C.-H."/>
            <person name="Antoshechkin I."/>
            <person name="Sternberg P.W."/>
            <person name="Goodrich-Blair H."/>
            <person name="Dillman A.R."/>
        </authorList>
    </citation>
    <scope>NUCLEOTIDE SEQUENCE</scope>
    <source>
        <strain evidence="2">PS9179</strain>
        <tissue evidence="2">Whole animal</tissue>
    </source>
</reference>
<feature type="transmembrane region" description="Helical" evidence="1">
    <location>
        <begin position="25"/>
        <end position="47"/>
    </location>
</feature>
<protein>
    <submittedName>
        <fullName evidence="2">Uncharacterized protein</fullName>
    </submittedName>
</protein>
<dbReference type="AlphaFoldDB" id="A0AA39HCT9"/>
<accession>A0AA39HCT9</accession>